<accession>A0A0D2BEP4</accession>
<evidence type="ECO:0000256" key="5">
    <source>
        <dbReference type="ARBA" id="ARBA00022692"/>
    </source>
</evidence>
<evidence type="ECO:0000256" key="8">
    <source>
        <dbReference type="SAM" id="MobiDB-lite"/>
    </source>
</evidence>
<evidence type="ECO:0000313" key="12">
    <source>
        <dbReference type="Proteomes" id="UP000053328"/>
    </source>
</evidence>
<evidence type="ECO:0000256" key="7">
    <source>
        <dbReference type="ARBA" id="ARBA00023136"/>
    </source>
</evidence>
<comment type="subcellular location">
    <subcellularLocation>
        <location evidence="2">Endoplasmic reticulum membrane</location>
        <topology evidence="2">Multi-pass membrane protein</topology>
    </subcellularLocation>
</comment>
<evidence type="ECO:0000256" key="2">
    <source>
        <dbReference type="ARBA" id="ARBA00004477"/>
    </source>
</evidence>
<comment type="function">
    <text evidence="1">Involved in the import of GDP-mannose from the cytoplasm into the Golgi lumen.</text>
</comment>
<dbReference type="Proteomes" id="UP000053328">
    <property type="component" value="Unassembled WGS sequence"/>
</dbReference>
<dbReference type="VEuPathDB" id="FungiDB:PV08_04246"/>
<feature type="transmembrane region" description="Helical" evidence="9">
    <location>
        <begin position="128"/>
        <end position="146"/>
    </location>
</feature>
<feature type="transmembrane region" description="Helical" evidence="9">
    <location>
        <begin position="187"/>
        <end position="205"/>
    </location>
</feature>
<feature type="compositionally biased region" description="Polar residues" evidence="8">
    <location>
        <begin position="320"/>
        <end position="330"/>
    </location>
</feature>
<dbReference type="AlphaFoldDB" id="A0A0D2BEP4"/>
<dbReference type="PANTHER" id="PTHR11132">
    <property type="entry name" value="SOLUTE CARRIER FAMILY 35"/>
    <property type="match status" value="1"/>
</dbReference>
<feature type="domain" description="Sugar phosphate transporter" evidence="10">
    <location>
        <begin position="13"/>
        <end position="297"/>
    </location>
</feature>
<evidence type="ECO:0000256" key="9">
    <source>
        <dbReference type="SAM" id="Phobius"/>
    </source>
</evidence>
<feature type="transmembrane region" description="Helical" evidence="9">
    <location>
        <begin position="229"/>
        <end position="247"/>
    </location>
</feature>
<dbReference type="OrthoDB" id="5547497at2759"/>
<feature type="transmembrane region" description="Helical" evidence="9">
    <location>
        <begin position="158"/>
        <end position="180"/>
    </location>
</feature>
<sequence length="349" mass="37588">MADQSPSRLSVAATVTFHITTAIAVTIVNKSVLNTLPVPITLLLAQAVISIAILGLAYMMKLYVPAKLDSTYIRGVAPLLAMKIIAQLSKTYCLLNVNASFYQIARGLLLPLTILLSFVLLKDSRPSFWASAACAITTFGFVIGVSGEAVGQATNIGIAWGVWSSLTTAFETVLVKYLALKTRVLDLVFVTSLACVPAYTVMAYLNGEMSHLSALGAMHPVMVTFDKKVLLSGLFNFALSAAAYLQIRVTSPTTHMISTAARGVLQSALAVVFLGAERLTASRIKSIAVILTGTMLYTFIKDMEKRGKTIKGQALPLHRTNPQHQQQSSRPMFGEEGVPLMETKGTEEK</sequence>
<dbReference type="InterPro" id="IPR050186">
    <property type="entry name" value="TPT_transporter"/>
</dbReference>
<dbReference type="GO" id="GO:0005789">
    <property type="term" value="C:endoplasmic reticulum membrane"/>
    <property type="evidence" value="ECO:0007669"/>
    <property type="project" value="UniProtKB-SubCell"/>
</dbReference>
<evidence type="ECO:0000256" key="4">
    <source>
        <dbReference type="ARBA" id="ARBA00011182"/>
    </source>
</evidence>
<dbReference type="Pfam" id="PF03151">
    <property type="entry name" value="TPT"/>
    <property type="match status" value="1"/>
</dbReference>
<feature type="transmembrane region" description="Helical" evidence="9">
    <location>
        <begin position="71"/>
        <end position="89"/>
    </location>
</feature>
<keyword evidence="12" id="KW-1185">Reference proteome</keyword>
<evidence type="ECO:0000256" key="6">
    <source>
        <dbReference type="ARBA" id="ARBA00022989"/>
    </source>
</evidence>
<proteinExistence type="inferred from homology"/>
<dbReference type="HOGENOM" id="CLU_044894_0_1_1"/>
<feature type="region of interest" description="Disordered" evidence="8">
    <location>
        <begin position="317"/>
        <end position="349"/>
    </location>
</feature>
<feature type="transmembrane region" description="Helical" evidence="9">
    <location>
        <begin position="101"/>
        <end position="121"/>
    </location>
</feature>
<dbReference type="GeneID" id="27331329"/>
<dbReference type="InterPro" id="IPR004853">
    <property type="entry name" value="Sugar_P_trans_dom"/>
</dbReference>
<gene>
    <name evidence="11" type="ORF">PV08_04246</name>
</gene>
<protein>
    <recommendedName>
        <fullName evidence="10">Sugar phosphate transporter domain-containing protein</fullName>
    </recommendedName>
</protein>
<evidence type="ECO:0000313" key="11">
    <source>
        <dbReference type="EMBL" id="KIW17055.1"/>
    </source>
</evidence>
<evidence type="ECO:0000259" key="10">
    <source>
        <dbReference type="Pfam" id="PF03151"/>
    </source>
</evidence>
<keyword evidence="6 9" id="KW-1133">Transmembrane helix</keyword>
<reference evidence="11 12" key="1">
    <citation type="submission" date="2015-01" db="EMBL/GenBank/DDBJ databases">
        <title>The Genome Sequence of Exophiala spinifera CBS89968.</title>
        <authorList>
            <consortium name="The Broad Institute Genomics Platform"/>
            <person name="Cuomo C."/>
            <person name="de Hoog S."/>
            <person name="Gorbushina A."/>
            <person name="Stielow B."/>
            <person name="Teixiera M."/>
            <person name="Abouelleil A."/>
            <person name="Chapman S.B."/>
            <person name="Priest M."/>
            <person name="Young S.K."/>
            <person name="Wortman J."/>
            <person name="Nusbaum C."/>
            <person name="Birren B."/>
        </authorList>
    </citation>
    <scope>NUCLEOTIDE SEQUENCE [LARGE SCALE GENOMIC DNA]</scope>
    <source>
        <strain evidence="11 12">CBS 89968</strain>
    </source>
</reference>
<comment type="similarity">
    <text evidence="3">Belongs to the TPT transporter family. SLC35D subfamily.</text>
</comment>
<name>A0A0D2BEP4_9EURO</name>
<dbReference type="RefSeq" id="XP_016237271.1">
    <property type="nucleotide sequence ID" value="XM_016378594.1"/>
</dbReference>
<feature type="transmembrane region" description="Helical" evidence="9">
    <location>
        <begin position="40"/>
        <end position="59"/>
    </location>
</feature>
<comment type="subunit">
    <text evidence="4">Homooligomer.</text>
</comment>
<keyword evidence="5 9" id="KW-0812">Transmembrane</keyword>
<keyword evidence="7 9" id="KW-0472">Membrane</keyword>
<evidence type="ECO:0000256" key="3">
    <source>
        <dbReference type="ARBA" id="ARBA00010425"/>
    </source>
</evidence>
<organism evidence="11 12">
    <name type="scientific">Exophiala spinifera</name>
    <dbReference type="NCBI Taxonomy" id="91928"/>
    <lineage>
        <taxon>Eukaryota</taxon>
        <taxon>Fungi</taxon>
        <taxon>Dikarya</taxon>
        <taxon>Ascomycota</taxon>
        <taxon>Pezizomycotina</taxon>
        <taxon>Eurotiomycetes</taxon>
        <taxon>Chaetothyriomycetidae</taxon>
        <taxon>Chaetothyriales</taxon>
        <taxon>Herpotrichiellaceae</taxon>
        <taxon>Exophiala</taxon>
    </lineage>
</organism>
<dbReference type="EMBL" id="KN847494">
    <property type="protein sequence ID" value="KIW17055.1"/>
    <property type="molecule type" value="Genomic_DNA"/>
</dbReference>
<evidence type="ECO:0000256" key="1">
    <source>
        <dbReference type="ARBA" id="ARBA00003420"/>
    </source>
</evidence>